<reference evidence="2" key="1">
    <citation type="submission" date="2020-08" db="EMBL/GenBank/DDBJ databases">
        <title>Genome public.</title>
        <authorList>
            <person name="Liu C."/>
            <person name="Sun Q."/>
        </authorList>
    </citation>
    <scope>NUCLEOTIDE SEQUENCE</scope>
    <source>
        <strain evidence="2">NSJ-52</strain>
    </source>
</reference>
<dbReference type="Pfam" id="PF04143">
    <property type="entry name" value="Sulf_transp"/>
    <property type="match status" value="1"/>
</dbReference>
<feature type="transmembrane region" description="Helical" evidence="1">
    <location>
        <begin position="75"/>
        <end position="98"/>
    </location>
</feature>
<comment type="caution">
    <text evidence="2">The sequence shown here is derived from an EMBL/GenBank/DDBJ whole genome shotgun (WGS) entry which is preliminary data.</text>
</comment>
<feature type="transmembrane region" description="Helical" evidence="1">
    <location>
        <begin position="43"/>
        <end position="63"/>
    </location>
</feature>
<organism evidence="2 3">
    <name type="scientific">Lawsonibacter faecis</name>
    <dbReference type="NCBI Taxonomy" id="2763052"/>
    <lineage>
        <taxon>Bacteria</taxon>
        <taxon>Bacillati</taxon>
        <taxon>Bacillota</taxon>
        <taxon>Clostridia</taxon>
        <taxon>Eubacteriales</taxon>
        <taxon>Oscillospiraceae</taxon>
        <taxon>Lawsonibacter</taxon>
    </lineage>
</organism>
<accession>A0A8J6JIS7</accession>
<protein>
    <submittedName>
        <fullName evidence="2">YeeE/YedE family protein</fullName>
    </submittedName>
</protein>
<gene>
    <name evidence="2" type="ORF">H8S62_03010</name>
</gene>
<feature type="transmembrane region" description="Helical" evidence="1">
    <location>
        <begin position="157"/>
        <end position="179"/>
    </location>
</feature>
<proteinExistence type="predicted"/>
<name>A0A8J6JIS7_9FIRM</name>
<dbReference type="Proteomes" id="UP000607645">
    <property type="component" value="Unassembled WGS sequence"/>
</dbReference>
<dbReference type="RefSeq" id="WP_186918419.1">
    <property type="nucleotide sequence ID" value="NZ_JACOPQ010000002.1"/>
</dbReference>
<evidence type="ECO:0000313" key="3">
    <source>
        <dbReference type="Proteomes" id="UP000607645"/>
    </source>
</evidence>
<dbReference type="EMBL" id="JACOPQ010000002">
    <property type="protein sequence ID" value="MBC5735984.1"/>
    <property type="molecule type" value="Genomic_DNA"/>
</dbReference>
<feature type="transmembrane region" description="Helical" evidence="1">
    <location>
        <begin position="110"/>
        <end position="131"/>
    </location>
</feature>
<feature type="transmembrane region" description="Helical" evidence="1">
    <location>
        <begin position="6"/>
        <end position="22"/>
    </location>
</feature>
<evidence type="ECO:0000313" key="2">
    <source>
        <dbReference type="EMBL" id="MBC5735984.1"/>
    </source>
</evidence>
<keyword evidence="1" id="KW-0472">Membrane</keyword>
<keyword evidence="1" id="KW-0812">Transmembrane</keyword>
<evidence type="ECO:0000256" key="1">
    <source>
        <dbReference type="SAM" id="Phobius"/>
    </source>
</evidence>
<keyword evidence="1" id="KW-1133">Transmembrane helix</keyword>
<keyword evidence="3" id="KW-1185">Reference proteome</keyword>
<dbReference type="InterPro" id="IPR007272">
    <property type="entry name" value="Sulf_transp_TsuA/YedE"/>
</dbReference>
<sequence>MDIVLAIISGLLFGYALYLVGATSPKKIVSMLRLEDLTLMKTIVLAIGFASILLSLFSMPGLLNIGHLSVKTMNLGVITGGLLFGIGFGTVGTCPGTCVAATSSGGARKAVSAVLGGLLGAWAFSMTYGWWSSVGLFSVMDWGKLTLFHISDKFPSVFSLGYAGLLIVGILFVISALILPGGRGDPS</sequence>
<dbReference type="AlphaFoldDB" id="A0A8J6JIS7"/>